<feature type="compositionally biased region" description="Basic and acidic residues" evidence="1">
    <location>
        <begin position="1093"/>
        <end position="1107"/>
    </location>
</feature>
<dbReference type="GO" id="GO:0005975">
    <property type="term" value="P:carbohydrate metabolic process"/>
    <property type="evidence" value="ECO:0007669"/>
    <property type="project" value="UniProtKB-ARBA"/>
</dbReference>
<dbReference type="InterPro" id="IPR014756">
    <property type="entry name" value="Ig_E-set"/>
</dbReference>
<dbReference type="EMBL" id="CP035494">
    <property type="protein sequence ID" value="QAY60992.1"/>
    <property type="molecule type" value="Genomic_DNA"/>
</dbReference>
<keyword evidence="4" id="KW-1185">Reference proteome</keyword>
<dbReference type="Proteomes" id="UP000293995">
    <property type="component" value="Chromosome"/>
</dbReference>
<evidence type="ECO:0000313" key="3">
    <source>
        <dbReference type="EMBL" id="QAY60992.1"/>
    </source>
</evidence>
<feature type="region of interest" description="Disordered" evidence="1">
    <location>
        <begin position="1090"/>
        <end position="1126"/>
    </location>
</feature>
<feature type="domain" description="IPT/TIG" evidence="2">
    <location>
        <begin position="1115"/>
        <end position="1196"/>
    </location>
</feature>
<dbReference type="OrthoDB" id="4312432at2"/>
<protein>
    <recommendedName>
        <fullName evidence="2">IPT/TIG domain-containing protein</fullName>
    </recommendedName>
</protein>
<accession>A0A4P6EF55</accession>
<dbReference type="RefSeq" id="WP_129391536.1">
    <property type="nucleotide sequence ID" value="NZ_CP035494.1"/>
</dbReference>
<feature type="region of interest" description="Disordered" evidence="1">
    <location>
        <begin position="385"/>
        <end position="418"/>
    </location>
</feature>
<evidence type="ECO:0000313" key="4">
    <source>
        <dbReference type="Proteomes" id="UP000293995"/>
    </source>
</evidence>
<dbReference type="SUPFAM" id="SSF81296">
    <property type="entry name" value="E set domains"/>
    <property type="match status" value="1"/>
</dbReference>
<dbReference type="Pfam" id="PF01833">
    <property type="entry name" value="TIG"/>
    <property type="match status" value="1"/>
</dbReference>
<evidence type="ECO:0000256" key="1">
    <source>
        <dbReference type="SAM" id="MobiDB-lite"/>
    </source>
</evidence>
<dbReference type="AlphaFoldDB" id="A0A4P6EF55"/>
<dbReference type="InterPro" id="IPR013783">
    <property type="entry name" value="Ig-like_fold"/>
</dbReference>
<gene>
    <name evidence="3" type="ORF">ET475_14010</name>
</gene>
<dbReference type="Gene3D" id="2.60.40.10">
    <property type="entry name" value="Immunoglobulins"/>
    <property type="match status" value="1"/>
</dbReference>
<proteinExistence type="predicted"/>
<feature type="compositionally biased region" description="Low complexity" evidence="1">
    <location>
        <begin position="401"/>
        <end position="414"/>
    </location>
</feature>
<organism evidence="3 4">
    <name type="scientific">Microbacterium protaetiae</name>
    <dbReference type="NCBI Taxonomy" id="2509458"/>
    <lineage>
        <taxon>Bacteria</taxon>
        <taxon>Bacillati</taxon>
        <taxon>Actinomycetota</taxon>
        <taxon>Actinomycetes</taxon>
        <taxon>Micrococcales</taxon>
        <taxon>Microbacteriaceae</taxon>
        <taxon>Microbacterium</taxon>
    </lineage>
</organism>
<sequence length="1199" mass="124160">MAVREEATRVGTRRAVVDIGSGVAEFARGALPRLDPLDPSAASLIKAHPTLAEDVLHDRLLAATHFSDSLTKIIADPAFDIGTLASGRVPGQLTGIVMQPEGVPATRVQVSIARPFPSGPGAGTAITGTDGVFAIAVPASVRSAEALKTIVLRVAGATATVDVDIAVASLTTTGSVGTVTLERPVDALPVSVISQLGTIVAGLDANLPDQPAPDTSGTAVQLTLGADTCTQLFRSDFSVDRFPYGVLVRLVEPRPSMGSIAADLHGRKVSIANFAAVGLQGLDYRHVERVPVDQPVSIDAFRDGLAGISPRGIGTGTTNVPVAGTLGLGYIVHLAQSWTPKGLMLGDLVYSLPLAPGEQQRIAIVDQRSTTSVTETERLDVQEAETFRQGQDASARATFESGMSQSASGGSSFSTEAHSSSWGAAGGIGFALGPIAIGGGAAGGGGSSDASGSTNNWMQGVSGYTSTAAQSSHASVERAANAQRSLQRMGMRLAAASERSEVVTKVIANHNRTRALTMQYWEVLRVFDVRSTVEGVSLVCFVPLDPVRFLPVGEPDTLPDATLSRTDLLHRYGELLEAASVLRRVIERPYRKGLALLEDFAGDPRATVEAPTDSAADVVTVQAEGTFLPYDDVRVTLLAAGGRRVGPYPMPTTGLPGLPEPGDPASSLASEAELTAYLAGMRTGGTQHVISRSIVLPDWLPRTDVVGVELSRQFRGIHHHFPSTATTEFARLAQGGFTATALTELLSGGVPAHDVWFDPDRLEREVGGPRLNRVRAALVDASTTLNSPAPAGKTYFDELLAGAEFTLAPQPFAATQLPPELRYSAVLEIEKTLQHVVANTATYSKAVWMSLTAEERVMLLEGYTIGVQNGVGDDTQDIPLLACVANQLLGFYGNSMVLPFMIPAELVATRKPVDGVPFTTASVQDALSKYHSSAFSPPVSTIALPTRGVLGEAVLGHCPSAEKIDLTRFWNWQDSPMDEAPQIDTVTVPTASLTADATAPSTLTGVAPMIQNFSTAGPAQDVSLLADLIQAGAAAKGFDIASLTGSSALADLVKSTLSTAESARKDALSNATTMATKAMDSIPNVIAAKAAAGKKDDDKKTDDKKDGGSGGADAPTVTELSPTHGTSGAKLAITGTGFTGATGATVGGKALAAFTVVSATRIEGTIPAGLTAGQAVEVAVTGPKGTSAPSAKSSFTVDA</sequence>
<evidence type="ECO:0000259" key="2">
    <source>
        <dbReference type="Pfam" id="PF01833"/>
    </source>
</evidence>
<dbReference type="InterPro" id="IPR002909">
    <property type="entry name" value="IPT_dom"/>
</dbReference>
<reference evidence="3 4" key="1">
    <citation type="submission" date="2019-01" db="EMBL/GenBank/DDBJ databases">
        <title>Genome sequencing of strain DFW100M-13.</title>
        <authorList>
            <person name="Heo J."/>
            <person name="Kim S.-J."/>
            <person name="Kim J.-S."/>
            <person name="Hong S.-B."/>
            <person name="Kwon S.-W."/>
        </authorList>
    </citation>
    <scope>NUCLEOTIDE SEQUENCE [LARGE SCALE GENOMIC DNA]</scope>
    <source>
        <strain evidence="3 4">DFW100M-13</strain>
    </source>
</reference>
<dbReference type="KEGG" id="mprt:ET475_14010"/>
<name>A0A4P6EF55_9MICO</name>